<evidence type="ECO:0000313" key="2">
    <source>
        <dbReference type="EMBL" id="AKP53306.1"/>
    </source>
</evidence>
<evidence type="ECO:0000259" key="1">
    <source>
        <dbReference type="PROSITE" id="PS50933"/>
    </source>
</evidence>
<proteinExistence type="predicted"/>
<gene>
    <name evidence="2" type="ORF">CA2015_3943</name>
</gene>
<keyword evidence="3" id="KW-1185">Reference proteome</keyword>
<organism evidence="2 3">
    <name type="scientific">Cyclobacterium amurskyense</name>
    <dbReference type="NCBI Taxonomy" id="320787"/>
    <lineage>
        <taxon>Bacteria</taxon>
        <taxon>Pseudomonadati</taxon>
        <taxon>Bacteroidota</taxon>
        <taxon>Cytophagia</taxon>
        <taxon>Cytophagales</taxon>
        <taxon>Cyclobacteriaceae</taxon>
        <taxon>Cyclobacterium</taxon>
    </lineage>
</organism>
<reference evidence="2 3" key="1">
    <citation type="submission" date="2015-07" db="EMBL/GenBank/DDBJ databases">
        <authorList>
            <person name="Kim K.M."/>
        </authorList>
    </citation>
    <scope>NUCLEOTIDE SEQUENCE [LARGE SCALE GENOMIC DNA]</scope>
    <source>
        <strain evidence="2 3">KCTC 12363</strain>
    </source>
</reference>
<dbReference type="STRING" id="320787.CA2015_3943"/>
<dbReference type="AlphaFoldDB" id="A0A0H4PFP6"/>
<feature type="domain" description="CHRD" evidence="1">
    <location>
        <begin position="149"/>
        <end position="267"/>
    </location>
</feature>
<dbReference type="InterPro" id="IPR010895">
    <property type="entry name" value="CHRD"/>
</dbReference>
<name>A0A0H4PFP6_9BACT</name>
<sequence length="267" mass="28055">MLGLCALLTFSCEEDEADPPAKVSVQTFDIDLDNAYSIPMVEGRDETGNIKMNLFDDNSLEFTITINNLLATDALTMAHVHTGDVVTAGSVAITLVDGTEIAFSGNTATGTITLSDSEIATLKGSDVYVNVHSTDKGSGLVRGQIDQTIDNAFNVALSPANEVPAITDRNESGAAYLRVIGTTLYYSAVVNDLDATDAITAGHIHNGSAEVNGGVLVNLGFTDNAQLGITKSLTLTDAELTALKNDPLYVNIHSVQHGGGLLRGQIR</sequence>
<dbReference type="KEGG" id="camu:CA2015_3943"/>
<accession>A0A0H4PFP6</accession>
<dbReference type="PROSITE" id="PS50933">
    <property type="entry name" value="CHRD"/>
    <property type="match status" value="1"/>
</dbReference>
<evidence type="ECO:0000313" key="3">
    <source>
        <dbReference type="Proteomes" id="UP000036520"/>
    </source>
</evidence>
<protein>
    <recommendedName>
        <fullName evidence="1">CHRD domain-containing protein</fullName>
    </recommendedName>
</protein>
<dbReference type="Pfam" id="PF07452">
    <property type="entry name" value="CHRD"/>
    <property type="match status" value="2"/>
</dbReference>
<dbReference type="EMBL" id="CP012040">
    <property type="protein sequence ID" value="AKP53306.1"/>
    <property type="molecule type" value="Genomic_DNA"/>
</dbReference>
<dbReference type="SMART" id="SM00754">
    <property type="entry name" value="CHRD"/>
    <property type="match status" value="2"/>
</dbReference>
<dbReference type="Proteomes" id="UP000036520">
    <property type="component" value="Chromosome"/>
</dbReference>